<dbReference type="InterPro" id="IPR029753">
    <property type="entry name" value="D-isomer_DH_CS"/>
</dbReference>
<evidence type="ECO:0000256" key="3">
    <source>
        <dbReference type="ARBA" id="ARBA00023027"/>
    </source>
</evidence>
<comment type="caution">
    <text evidence="5">The sequence shown here is derived from an EMBL/GenBank/DDBJ whole genome shotgun (WGS) entry which is preliminary data.</text>
</comment>
<keyword evidence="6" id="KW-1185">Reference proteome</keyword>
<dbReference type="Pfam" id="PF02826">
    <property type="entry name" value="2-Hacid_dh_C"/>
    <property type="match status" value="1"/>
</dbReference>
<dbReference type="Proteomes" id="UP000233350">
    <property type="component" value="Unassembled WGS sequence"/>
</dbReference>
<evidence type="ECO:0000313" key="6">
    <source>
        <dbReference type="Proteomes" id="UP000233350"/>
    </source>
</evidence>
<dbReference type="PANTHER" id="PTHR43761">
    <property type="entry name" value="D-ISOMER SPECIFIC 2-HYDROXYACID DEHYDROGENASE FAMILY PROTEIN (AFU_ORTHOLOGUE AFUA_1G13630)"/>
    <property type="match status" value="1"/>
</dbReference>
<dbReference type="GO" id="GO:0016616">
    <property type="term" value="F:oxidoreductase activity, acting on the CH-OH group of donors, NAD or NADP as acceptor"/>
    <property type="evidence" value="ECO:0007669"/>
    <property type="project" value="InterPro"/>
</dbReference>
<organism evidence="5 6">
    <name type="scientific">Helicobacter winghamensis</name>
    <dbReference type="NCBI Taxonomy" id="157268"/>
    <lineage>
        <taxon>Bacteria</taxon>
        <taxon>Pseudomonadati</taxon>
        <taxon>Campylobacterota</taxon>
        <taxon>Epsilonproteobacteria</taxon>
        <taxon>Campylobacterales</taxon>
        <taxon>Helicobacteraceae</taxon>
        <taxon>Helicobacter</taxon>
    </lineage>
</organism>
<name>A0A2N3PKR5_9HELI</name>
<evidence type="ECO:0000256" key="2">
    <source>
        <dbReference type="ARBA" id="ARBA00023002"/>
    </source>
</evidence>
<dbReference type="PANTHER" id="PTHR43761:SF1">
    <property type="entry name" value="D-ISOMER SPECIFIC 2-HYDROXYACID DEHYDROGENASE CATALYTIC DOMAIN-CONTAINING PROTEIN-RELATED"/>
    <property type="match status" value="1"/>
</dbReference>
<reference evidence="5 6" key="1">
    <citation type="submission" date="2016-07" db="EMBL/GenBank/DDBJ databases">
        <title>Detection of Helicobacter winghamensis from caecal content of red fox (Vulpes vulpes).</title>
        <authorList>
            <person name="Zanoni R.G."/>
            <person name="Florio D."/>
            <person name="Caffara M."/>
            <person name="Renzi M."/>
            <person name="Parisi A."/>
            <person name="Pasquali F."/>
            <person name="Manfreda G."/>
        </authorList>
    </citation>
    <scope>NUCLEOTIDE SEQUENCE [LARGE SCALE GENOMIC DNA]</scope>
    <source>
        <strain evidence="5 6">295_13</strain>
    </source>
</reference>
<feature type="domain" description="D-isomer specific 2-hydroxyacid dehydrogenase NAD-binding" evidence="4">
    <location>
        <begin position="115"/>
        <end position="295"/>
    </location>
</feature>
<comment type="similarity">
    <text evidence="1">Belongs to the D-isomer specific 2-hydroxyacid dehydrogenase family.</text>
</comment>
<dbReference type="PROSITE" id="PS00670">
    <property type="entry name" value="D_2_HYDROXYACID_DH_2"/>
    <property type="match status" value="1"/>
</dbReference>
<dbReference type="GO" id="GO:0051287">
    <property type="term" value="F:NAD binding"/>
    <property type="evidence" value="ECO:0007669"/>
    <property type="project" value="InterPro"/>
</dbReference>
<dbReference type="AlphaFoldDB" id="A0A2N3PKR5"/>
<dbReference type="Gene3D" id="3.40.50.720">
    <property type="entry name" value="NAD(P)-binding Rossmann-like Domain"/>
    <property type="match status" value="2"/>
</dbReference>
<dbReference type="SUPFAM" id="SSF51735">
    <property type="entry name" value="NAD(P)-binding Rossmann-fold domains"/>
    <property type="match status" value="1"/>
</dbReference>
<evidence type="ECO:0000313" key="5">
    <source>
        <dbReference type="EMBL" id="PKT82231.1"/>
    </source>
</evidence>
<dbReference type="SUPFAM" id="SSF52283">
    <property type="entry name" value="Formate/glycerate dehydrogenase catalytic domain-like"/>
    <property type="match status" value="1"/>
</dbReference>
<keyword evidence="3" id="KW-0520">NAD</keyword>
<dbReference type="InterPro" id="IPR006140">
    <property type="entry name" value="D-isomer_DH_NAD-bd"/>
</dbReference>
<dbReference type="EMBL" id="MBPK01000007">
    <property type="protein sequence ID" value="PKT82231.1"/>
    <property type="molecule type" value="Genomic_DNA"/>
</dbReference>
<dbReference type="OrthoDB" id="9805416at2"/>
<gene>
    <name evidence="5" type="ORF">BCM31_00590</name>
</gene>
<evidence type="ECO:0000256" key="1">
    <source>
        <dbReference type="ARBA" id="ARBA00005854"/>
    </source>
</evidence>
<dbReference type="NCBIfam" id="NF006263">
    <property type="entry name" value="PRK08410.1"/>
    <property type="match status" value="1"/>
</dbReference>
<dbReference type="InterPro" id="IPR050418">
    <property type="entry name" value="D-iso_2-hydroxyacid_DH_PdxB"/>
</dbReference>
<dbReference type="PROSITE" id="PS00671">
    <property type="entry name" value="D_2_HYDROXYACID_DH_3"/>
    <property type="match status" value="1"/>
</dbReference>
<accession>A0A2N3PKR5</accession>
<dbReference type="RefSeq" id="WP_101312947.1">
    <property type="nucleotide sequence ID" value="NZ_CP063529.1"/>
</dbReference>
<sequence>MQEKNLRIVFLDALTLGQNSLKEKLMVINPHFNYKEYHITMPNEVLERCLGVEIILTNKVVLDRATLAALKDTLKLVCITATGMNNVDLQVANEFGILVKNVAGYSTQSVAQHTLMLVLALSGKLSLYDSYCKSGEYARNPLFTNLVYPLRLIAGKKWGIIGLGSIGERVAELASAFGAEVSYYSTSGKNTNAKYPKKELESLLKESQIISIHAPLNSNTQNLLNVGNLGLLQNGAILINVGRGGIVNEEDLAKELKKREIYAGFDVFTKEPMEQNHPFLDKEIANKLILTPHNAWGYEESKEILIDGVLKNIASLHL</sequence>
<keyword evidence="2" id="KW-0560">Oxidoreductase</keyword>
<evidence type="ECO:0000259" key="4">
    <source>
        <dbReference type="Pfam" id="PF02826"/>
    </source>
</evidence>
<dbReference type="STRING" id="556267.HWAG_00616"/>
<protein>
    <submittedName>
        <fullName evidence="5">Hydroxyacid dehydrogenase</fullName>
    </submittedName>
</protein>
<dbReference type="InterPro" id="IPR036291">
    <property type="entry name" value="NAD(P)-bd_dom_sf"/>
</dbReference>
<proteinExistence type="inferred from homology"/>